<keyword evidence="5 9" id="KW-0547">Nucleotide-binding</keyword>
<feature type="compositionally biased region" description="Basic residues" evidence="11">
    <location>
        <begin position="1379"/>
        <end position="1397"/>
    </location>
</feature>
<evidence type="ECO:0000256" key="1">
    <source>
        <dbReference type="ARBA" id="ARBA00004245"/>
    </source>
</evidence>
<proteinExistence type="inferred from homology"/>
<evidence type="ECO:0000256" key="9">
    <source>
        <dbReference type="PROSITE-ProRule" id="PRU00283"/>
    </source>
</evidence>
<evidence type="ECO:0000256" key="11">
    <source>
        <dbReference type="SAM" id="MobiDB-lite"/>
    </source>
</evidence>
<feature type="region of interest" description="Disordered" evidence="11">
    <location>
        <begin position="1265"/>
        <end position="1329"/>
    </location>
</feature>
<feature type="compositionally biased region" description="Low complexity" evidence="11">
    <location>
        <begin position="453"/>
        <end position="466"/>
    </location>
</feature>
<feature type="compositionally biased region" description="Low complexity" evidence="11">
    <location>
        <begin position="493"/>
        <end position="506"/>
    </location>
</feature>
<dbReference type="SUPFAM" id="SSF52540">
    <property type="entry name" value="P-loop containing nucleoside triphosphate hydrolases"/>
    <property type="match status" value="1"/>
</dbReference>
<feature type="compositionally biased region" description="Polar residues" evidence="11">
    <location>
        <begin position="1358"/>
        <end position="1378"/>
    </location>
</feature>
<dbReference type="Ensembl" id="ENSORLT00020005270.1">
    <property type="protein sequence ID" value="ENSORLP00020025106.1"/>
    <property type="gene ID" value="ENSORLG00020006955.1"/>
</dbReference>
<dbReference type="GO" id="GO:0005874">
    <property type="term" value="C:microtubule"/>
    <property type="evidence" value="ECO:0007669"/>
    <property type="project" value="UniProtKB-KW"/>
</dbReference>
<dbReference type="Pfam" id="PF00225">
    <property type="entry name" value="Kinesin"/>
    <property type="match status" value="1"/>
</dbReference>
<dbReference type="PROSITE" id="PS50067">
    <property type="entry name" value="KINESIN_MOTOR_2"/>
    <property type="match status" value="1"/>
</dbReference>
<accession>A0A3P9LX73</accession>
<dbReference type="InterPro" id="IPR001752">
    <property type="entry name" value="Kinesin_motor_dom"/>
</dbReference>
<evidence type="ECO:0000256" key="4">
    <source>
        <dbReference type="ARBA" id="ARBA00022701"/>
    </source>
</evidence>
<feature type="region of interest" description="Disordered" evidence="11">
    <location>
        <begin position="1349"/>
        <end position="1405"/>
    </location>
</feature>
<dbReference type="Proteomes" id="UP000265180">
    <property type="component" value="Chromosome 24"/>
</dbReference>
<dbReference type="FunFam" id="3.40.850.10:FF:000015">
    <property type="entry name" value="Kinesin family member 26A"/>
    <property type="match status" value="1"/>
</dbReference>
<dbReference type="GO" id="GO:0048731">
    <property type="term" value="P:system development"/>
    <property type="evidence" value="ECO:0007669"/>
    <property type="project" value="UniProtKB-ARBA"/>
</dbReference>
<evidence type="ECO:0000256" key="6">
    <source>
        <dbReference type="ARBA" id="ARBA00022840"/>
    </source>
</evidence>
<protein>
    <recommendedName>
        <fullName evidence="12">Kinesin motor domain-containing protein</fullName>
    </recommendedName>
</protein>
<feature type="region of interest" description="Disordered" evidence="11">
    <location>
        <begin position="1012"/>
        <end position="1054"/>
    </location>
</feature>
<comment type="similarity">
    <text evidence="9">Belongs to the TRAFAC class myosin-kinesin ATPase superfamily. Kinesin family.</text>
</comment>
<keyword evidence="4" id="KW-0493">Microtubule</keyword>
<dbReference type="GO" id="GO:0007018">
    <property type="term" value="P:microtubule-based movement"/>
    <property type="evidence" value="ECO:0007669"/>
    <property type="project" value="InterPro"/>
</dbReference>
<keyword evidence="10" id="KW-0175">Coiled coil</keyword>
<feature type="region of interest" description="Disordered" evidence="11">
    <location>
        <begin position="573"/>
        <end position="632"/>
    </location>
</feature>
<feature type="compositionally biased region" description="Polar residues" evidence="11">
    <location>
        <begin position="1313"/>
        <end position="1326"/>
    </location>
</feature>
<evidence type="ECO:0000259" key="12">
    <source>
        <dbReference type="PROSITE" id="PS50067"/>
    </source>
</evidence>
<sequence>MGNLQFSIRKNMNFLNLSVCFLTFVSLLFSTLRAAQKLSLPRRKKSQLDPCSQPAKGPSPPLLYTGGFSGALQLSPPAVPPCLLRAGSKVKDTPAMGKVRVAVRICSVPNPGSPESMSFLKVDSRKKQLTLYETASGDPSSSTQRRSSAPAPKTFNFDGVFSQDASQAEVCSATVAEVIQSVVNGADGCIFGYGHANLGKTYTMIGQDCSTQSLGVAPTAISWLFKVIEERKEKSGTRFSVKVSAVEISGREETLTDLLAELATSAGGQRETRGTTVVLREDPVCGSQLLNQTELWVTSAERAAFYLDAALAERRTNRVPSDEEARRNSHFLFTLHLCQEKLDKSMSGRSRLHLLDLGSCETDISRTREGGGGQCLSLSALGNVILALANGAKHVPYRDSKLTMLLSESLGNINCQTTMIAHISDSPTNYMETLTIVQLASRIYRTRKKKTKYASSSSGGESSCEEGPSRRPPHLRPFQTCGVTLSSGKPPLSSSEPDYTSSSEQSCDTVIYVGPEGTPLSDRELSDNESPPSFVPIIPSLNKKRVKDAPKSDGDHLKCNTFAELQERLDCIDGSEGPTTVNTESREAQAEKTEATKSTEASKRTSADGEKISPISPQTCLIGPTEASSHDPEPVVRQKVFFSGGVPKPSDSPSPPTTTKAAMMSKESLHRTPPVGMCYQTSWQGQPLGSNIRAALLGRCLDMDLLKTTVTLQQPVELNGEDELVFTIIEELPHSLVPDNGRPSNLHTFSADCSLQALAPVHHPVSIITSINDEYDAYTTQHREKEADLQSSAGSRQTETIAKFSTNQNESIAASEMFHGLQPHGLKSSFNDSGICFSELDSYPPTPNKYPSTKGPPSPCSSLIKSSPKLRAHTVNVADTTQTSQHTTRSSLPRKTKSTSISAVGCSRQDGRQDELLFQENCYIDPRELGFFSTVGKFNSIPRSPKAPTLSSAQRVVDGCERSSSRRGDTLIKLPQLTRGATTLGTVSTPHAADSRWVNEAASAVKTVKFSSLGKKPNGQRSSAMSRSGSENICPASSAKRSNQDQKTRSPSALKISIESGRFTFPKTSEEELTVRFRTDSFNHRTSGSKTDHGSPKKLLSLKIRENKTDSARLYQNQGSLEKSESLAFAASKPEMLRQSSNTGTSSRLIRSVPKLGLPGSTIASSSHVSFAASEVATKLGQVRGSSQAVVSGGPKTQTLSTSSCKNLSFPQKLPETSAERITNLPPTGKSTICSGTRTGRGTVMGMKQAISRAANSRVSELVVGSPRKQLNKKPEGTGSYSTGTASSIIKLPQTTMLPSPYSKLTSPRRPQRYSSGHGSDNSSILSGELPPAMGRTALFYHSGGSSGYESMIRDSETTGSTSSAHDSMSESGTSNRGRVSKSPKKRGNGVFQRRRLIPAPLPDASSLGRKMGGKWVDLPSLGSALKTPFEIKVYEIDDMEQMQRRKEDAGLLYFNAQLRMLERRQQQIRQLKSEHEQLKVELVEAKRRLMLHPSRWSGEFDVDPDLDQESQEYLEALAQVTVELEYCVNLCKSRIMMETCFDVAATTASAAAPVGQQKMEV</sequence>
<organism evidence="13 14">
    <name type="scientific">Oryzias latipes</name>
    <name type="common">Japanese rice fish</name>
    <name type="synonym">Japanese killifish</name>
    <dbReference type="NCBI Taxonomy" id="8090"/>
    <lineage>
        <taxon>Eukaryota</taxon>
        <taxon>Metazoa</taxon>
        <taxon>Chordata</taxon>
        <taxon>Craniata</taxon>
        <taxon>Vertebrata</taxon>
        <taxon>Euteleostomi</taxon>
        <taxon>Actinopterygii</taxon>
        <taxon>Neopterygii</taxon>
        <taxon>Teleostei</taxon>
        <taxon>Neoteleostei</taxon>
        <taxon>Acanthomorphata</taxon>
        <taxon>Ovalentaria</taxon>
        <taxon>Atherinomorphae</taxon>
        <taxon>Beloniformes</taxon>
        <taxon>Adrianichthyidae</taxon>
        <taxon>Oryziinae</taxon>
        <taxon>Oryzias</taxon>
    </lineage>
</organism>
<keyword evidence="6 9" id="KW-0067">ATP-binding</keyword>
<evidence type="ECO:0000256" key="5">
    <source>
        <dbReference type="ARBA" id="ARBA00022741"/>
    </source>
</evidence>
<reference evidence="13 14" key="2">
    <citation type="submission" date="2017-04" db="EMBL/GenBank/DDBJ databases">
        <title>CpG methylation of centromeres and impact of large insertions on vertebrate speciation.</title>
        <authorList>
            <person name="Ichikawa K."/>
            <person name="Yoshimura J."/>
            <person name="Morishita S."/>
        </authorList>
    </citation>
    <scope>NUCLEOTIDE SEQUENCE</scope>
    <source>
        <strain evidence="13 14">HNI</strain>
    </source>
</reference>
<feature type="compositionally biased region" description="Basic and acidic residues" evidence="11">
    <location>
        <begin position="584"/>
        <end position="611"/>
    </location>
</feature>
<feature type="compositionally biased region" description="Polar residues" evidence="11">
    <location>
        <begin position="1293"/>
        <end position="1306"/>
    </location>
</feature>
<feature type="region of interest" description="Disordered" evidence="11">
    <location>
        <begin position="875"/>
        <end position="901"/>
    </location>
</feature>
<evidence type="ECO:0000313" key="14">
    <source>
        <dbReference type="Proteomes" id="UP000265180"/>
    </source>
</evidence>
<evidence type="ECO:0000256" key="8">
    <source>
        <dbReference type="ARBA" id="ARBA00023212"/>
    </source>
</evidence>
<keyword evidence="8" id="KW-0206">Cytoskeleton</keyword>
<keyword evidence="7 9" id="KW-0505">Motor protein</keyword>
<evidence type="ECO:0000256" key="2">
    <source>
        <dbReference type="ARBA" id="ARBA00022490"/>
    </source>
</evidence>
<feature type="compositionally biased region" description="Polar residues" evidence="11">
    <location>
        <begin position="1019"/>
        <end position="1031"/>
    </location>
</feature>
<dbReference type="SMART" id="SM00129">
    <property type="entry name" value="KISc"/>
    <property type="match status" value="1"/>
</dbReference>
<dbReference type="PANTHER" id="PTHR21608">
    <property type="entry name" value="KINESIN-LIKE PROTEIN CG14535"/>
    <property type="match status" value="1"/>
</dbReference>
<dbReference type="GO" id="GO:0003777">
    <property type="term" value="F:microtubule motor activity"/>
    <property type="evidence" value="ECO:0007669"/>
    <property type="project" value="InterPro"/>
</dbReference>
<feature type="region of interest" description="Disordered" evidence="11">
    <location>
        <begin position="450"/>
        <end position="536"/>
    </location>
</feature>
<keyword evidence="2" id="KW-0963">Cytoplasm</keyword>
<dbReference type="InterPro" id="IPR027417">
    <property type="entry name" value="P-loop_NTPase"/>
</dbReference>
<reference evidence="13" key="4">
    <citation type="submission" date="2025-09" db="UniProtKB">
        <authorList>
            <consortium name="Ensembl"/>
        </authorList>
    </citation>
    <scope>IDENTIFICATION</scope>
    <source>
        <strain evidence="13">HNI</strain>
    </source>
</reference>
<evidence type="ECO:0000313" key="13">
    <source>
        <dbReference type="Ensembl" id="ENSORLP00020025106.1"/>
    </source>
</evidence>
<dbReference type="GO" id="GO:0005524">
    <property type="term" value="F:ATP binding"/>
    <property type="evidence" value="ECO:0007669"/>
    <property type="project" value="UniProtKB-UniRule"/>
</dbReference>
<reference key="1">
    <citation type="journal article" date="2007" name="Nature">
        <title>The medaka draft genome and insights into vertebrate genome evolution.</title>
        <authorList>
            <person name="Kasahara M."/>
            <person name="Naruse K."/>
            <person name="Sasaki S."/>
            <person name="Nakatani Y."/>
            <person name="Qu W."/>
            <person name="Ahsan B."/>
            <person name="Yamada T."/>
            <person name="Nagayasu Y."/>
            <person name="Doi K."/>
            <person name="Kasai Y."/>
            <person name="Jindo T."/>
            <person name="Kobayashi D."/>
            <person name="Shimada A."/>
            <person name="Toyoda A."/>
            <person name="Kuroki Y."/>
            <person name="Fujiyama A."/>
            <person name="Sasaki T."/>
            <person name="Shimizu A."/>
            <person name="Asakawa S."/>
            <person name="Shimizu N."/>
            <person name="Hashimoto S."/>
            <person name="Yang J."/>
            <person name="Lee Y."/>
            <person name="Matsushima K."/>
            <person name="Sugano S."/>
            <person name="Sakaizumi M."/>
            <person name="Narita T."/>
            <person name="Ohishi K."/>
            <person name="Haga S."/>
            <person name="Ohta F."/>
            <person name="Nomoto H."/>
            <person name="Nogata K."/>
            <person name="Morishita T."/>
            <person name="Endo T."/>
            <person name="Shin-I T."/>
            <person name="Takeda H."/>
            <person name="Morishita S."/>
            <person name="Kohara Y."/>
        </authorList>
    </citation>
    <scope>NUCLEOTIDE SEQUENCE [LARGE SCALE GENOMIC DNA]</scope>
    <source>
        <strain>Hd-rR</strain>
    </source>
</reference>
<feature type="compositionally biased region" description="Low complexity" evidence="11">
    <location>
        <begin position="880"/>
        <end position="891"/>
    </location>
</feature>
<evidence type="ECO:0000256" key="3">
    <source>
        <dbReference type="ARBA" id="ARBA00022553"/>
    </source>
</evidence>
<comment type="subcellular location">
    <subcellularLocation>
        <location evidence="1">Cytoplasm</location>
        <location evidence="1">Cytoskeleton</location>
    </subcellularLocation>
</comment>
<keyword evidence="3" id="KW-0597">Phosphoprotein</keyword>
<dbReference type="InterPro" id="IPR036961">
    <property type="entry name" value="Kinesin_motor_dom_sf"/>
</dbReference>
<dbReference type="InterPro" id="IPR027640">
    <property type="entry name" value="Kinesin-like_fam"/>
</dbReference>
<dbReference type="PANTHER" id="PTHR21608:SF5">
    <property type="entry name" value="KINESIN FAMILY MEMBER 26AA"/>
    <property type="match status" value="1"/>
</dbReference>
<feature type="region of interest" description="Disordered" evidence="11">
    <location>
        <begin position="1188"/>
        <end position="1209"/>
    </location>
</feature>
<name>A0A3P9LX73_ORYLA</name>
<reference evidence="13" key="3">
    <citation type="submission" date="2025-08" db="UniProtKB">
        <authorList>
            <consortium name="Ensembl"/>
        </authorList>
    </citation>
    <scope>IDENTIFICATION</scope>
    <source>
        <strain evidence="13">HNI</strain>
    </source>
</reference>
<feature type="binding site" evidence="9">
    <location>
        <begin position="194"/>
        <end position="201"/>
    </location>
    <ligand>
        <name>ATP</name>
        <dbReference type="ChEBI" id="CHEBI:30616"/>
    </ligand>
</feature>
<dbReference type="GO" id="GO:0008017">
    <property type="term" value="F:microtubule binding"/>
    <property type="evidence" value="ECO:0007669"/>
    <property type="project" value="InterPro"/>
</dbReference>
<feature type="coiled-coil region" evidence="10">
    <location>
        <begin position="1459"/>
        <end position="1489"/>
    </location>
</feature>
<feature type="compositionally biased region" description="Low complexity" evidence="11">
    <location>
        <begin position="1277"/>
        <end position="1288"/>
    </location>
</feature>
<dbReference type="PRINTS" id="PR00380">
    <property type="entry name" value="KINESINHEAVY"/>
</dbReference>
<feature type="region of interest" description="Disordered" evidence="11">
    <location>
        <begin position="945"/>
        <end position="964"/>
    </location>
</feature>
<evidence type="ECO:0000256" key="7">
    <source>
        <dbReference type="ARBA" id="ARBA00023175"/>
    </source>
</evidence>
<dbReference type="Gene3D" id="3.40.850.10">
    <property type="entry name" value="Kinesin motor domain"/>
    <property type="match status" value="1"/>
</dbReference>
<feature type="domain" description="Kinesin motor" evidence="12">
    <location>
        <begin position="98"/>
        <end position="446"/>
    </location>
</feature>
<evidence type="ECO:0000256" key="10">
    <source>
        <dbReference type="SAM" id="Coils"/>
    </source>
</evidence>